<dbReference type="PROSITE" id="PS51186">
    <property type="entry name" value="GNAT"/>
    <property type="match status" value="1"/>
</dbReference>
<dbReference type="PANTHER" id="PTHR43792:SF8">
    <property type="entry name" value="[RIBOSOMAL PROTEIN US5]-ALANINE N-ACETYLTRANSFERASE"/>
    <property type="match status" value="1"/>
</dbReference>
<evidence type="ECO:0000313" key="5">
    <source>
        <dbReference type="EMBL" id="MBT0767399.1"/>
    </source>
</evidence>
<dbReference type="SUPFAM" id="SSF55729">
    <property type="entry name" value="Acyl-CoA N-acyltransferases (Nat)"/>
    <property type="match status" value="1"/>
</dbReference>
<organism evidence="5 6">
    <name type="scientific">Kineosporia corallincola</name>
    <dbReference type="NCBI Taxonomy" id="2835133"/>
    <lineage>
        <taxon>Bacteria</taxon>
        <taxon>Bacillati</taxon>
        <taxon>Actinomycetota</taxon>
        <taxon>Actinomycetes</taxon>
        <taxon>Kineosporiales</taxon>
        <taxon>Kineosporiaceae</taxon>
        <taxon>Kineosporia</taxon>
    </lineage>
</organism>
<name>A0ABS5TAB9_9ACTN</name>
<dbReference type="Proteomes" id="UP001197247">
    <property type="component" value="Unassembled WGS sequence"/>
</dbReference>
<keyword evidence="1" id="KW-0808">Transferase</keyword>
<evidence type="ECO:0000256" key="2">
    <source>
        <dbReference type="ARBA" id="ARBA00023315"/>
    </source>
</evidence>
<reference evidence="5 6" key="1">
    <citation type="submission" date="2021-05" db="EMBL/GenBank/DDBJ databases">
        <title>Kineosporia and Streptomyces sp. nov. two new marine actinobacteria isolated from Coral.</title>
        <authorList>
            <person name="Buangrab K."/>
            <person name="Sutthacheep M."/>
            <person name="Yeemin T."/>
            <person name="Harunari E."/>
            <person name="Igarashi Y."/>
            <person name="Kanchanasin P."/>
            <person name="Tanasupawat S."/>
            <person name="Phongsopitanun W."/>
        </authorList>
    </citation>
    <scope>NUCLEOTIDE SEQUENCE [LARGE SCALE GENOMIC DNA]</scope>
    <source>
        <strain evidence="5 6">J2-2</strain>
    </source>
</reference>
<dbReference type="RefSeq" id="WP_214153306.1">
    <property type="nucleotide sequence ID" value="NZ_JAHBAY010000001.1"/>
</dbReference>
<evidence type="ECO:0000259" key="4">
    <source>
        <dbReference type="PROSITE" id="PS51186"/>
    </source>
</evidence>
<evidence type="ECO:0000256" key="3">
    <source>
        <dbReference type="ARBA" id="ARBA00038502"/>
    </source>
</evidence>
<dbReference type="InterPro" id="IPR051531">
    <property type="entry name" value="N-acetyltransferase"/>
</dbReference>
<dbReference type="Gene3D" id="3.40.630.30">
    <property type="match status" value="1"/>
</dbReference>
<dbReference type="InterPro" id="IPR000182">
    <property type="entry name" value="GNAT_dom"/>
</dbReference>
<keyword evidence="2" id="KW-0012">Acyltransferase</keyword>
<evidence type="ECO:0000313" key="6">
    <source>
        <dbReference type="Proteomes" id="UP001197247"/>
    </source>
</evidence>
<dbReference type="PANTHER" id="PTHR43792">
    <property type="entry name" value="GNAT FAMILY, PUTATIVE (AFU_ORTHOLOGUE AFUA_3G00765)-RELATED-RELATED"/>
    <property type="match status" value="1"/>
</dbReference>
<protein>
    <submittedName>
        <fullName evidence="5">GNAT family N-acetyltransferase</fullName>
    </submittedName>
</protein>
<keyword evidence="6" id="KW-1185">Reference proteome</keyword>
<dbReference type="InterPro" id="IPR016181">
    <property type="entry name" value="Acyl_CoA_acyltransferase"/>
</dbReference>
<gene>
    <name evidence="5" type="ORF">KIH74_00600</name>
</gene>
<dbReference type="Pfam" id="PF13302">
    <property type="entry name" value="Acetyltransf_3"/>
    <property type="match status" value="1"/>
</dbReference>
<sequence length="178" mass="19762">MRSTTGVTVRILREEDAEPLARLVSANREFLRPWEPVRDEEYFTTEGQRRIIDDALLLYTGGILLPCVILEKGELVGRININNIVRGALQSGDVGYWVAESAGGRGVATVAVAGAVRIAFHSLNLHRVAASTLVDNVRSQRVLEKNGFERIGLAPQFLRIDGVWSDSLLFQKVNDEYV</sequence>
<accession>A0ABS5TAB9</accession>
<feature type="domain" description="N-acetyltransferase" evidence="4">
    <location>
        <begin position="7"/>
        <end position="175"/>
    </location>
</feature>
<dbReference type="EMBL" id="JAHBAY010000001">
    <property type="protein sequence ID" value="MBT0767399.1"/>
    <property type="molecule type" value="Genomic_DNA"/>
</dbReference>
<evidence type="ECO:0000256" key="1">
    <source>
        <dbReference type="ARBA" id="ARBA00022679"/>
    </source>
</evidence>
<comment type="similarity">
    <text evidence="3">Belongs to the acetyltransferase family. RimJ subfamily.</text>
</comment>
<comment type="caution">
    <text evidence="5">The sequence shown here is derived from an EMBL/GenBank/DDBJ whole genome shotgun (WGS) entry which is preliminary data.</text>
</comment>
<proteinExistence type="inferred from homology"/>